<keyword evidence="1" id="KW-0472">Membrane</keyword>
<protein>
    <recommendedName>
        <fullName evidence="2">PLD phosphodiesterase domain-containing protein</fullName>
    </recommendedName>
</protein>
<evidence type="ECO:0000259" key="2">
    <source>
        <dbReference type="PROSITE" id="PS50035"/>
    </source>
</evidence>
<name>A0A2U8E6C7_9BACT</name>
<dbReference type="InterPro" id="IPR001736">
    <property type="entry name" value="PLipase_D/transphosphatidylase"/>
</dbReference>
<dbReference type="GO" id="GO:0032049">
    <property type="term" value="P:cardiolipin biosynthetic process"/>
    <property type="evidence" value="ECO:0007669"/>
    <property type="project" value="UniProtKB-ARBA"/>
</dbReference>
<dbReference type="Pfam" id="PF13091">
    <property type="entry name" value="PLDc_2"/>
    <property type="match status" value="1"/>
</dbReference>
<dbReference type="Gene3D" id="3.30.870.10">
    <property type="entry name" value="Endonuclease Chain A"/>
    <property type="match status" value="1"/>
</dbReference>
<proteinExistence type="predicted"/>
<dbReference type="SUPFAM" id="SSF56024">
    <property type="entry name" value="Phospholipase D/nuclease"/>
    <property type="match status" value="1"/>
</dbReference>
<organism evidence="3 4">
    <name type="scientific">Ereboglobus luteus</name>
    <dbReference type="NCBI Taxonomy" id="1796921"/>
    <lineage>
        <taxon>Bacteria</taxon>
        <taxon>Pseudomonadati</taxon>
        <taxon>Verrucomicrobiota</taxon>
        <taxon>Opitutia</taxon>
        <taxon>Opitutales</taxon>
        <taxon>Opitutaceae</taxon>
        <taxon>Ereboglobus</taxon>
    </lineage>
</organism>
<dbReference type="GO" id="GO:0030572">
    <property type="term" value="F:phosphatidyltransferase activity"/>
    <property type="evidence" value="ECO:0007669"/>
    <property type="project" value="UniProtKB-ARBA"/>
</dbReference>
<dbReference type="Proteomes" id="UP000244896">
    <property type="component" value="Chromosome"/>
</dbReference>
<keyword evidence="4" id="KW-1185">Reference proteome</keyword>
<dbReference type="CDD" id="cd09111">
    <property type="entry name" value="PLDc_ymdC_like_1"/>
    <property type="match status" value="1"/>
</dbReference>
<dbReference type="OrthoDB" id="9814092at2"/>
<keyword evidence="1" id="KW-0812">Transmembrane</keyword>
<dbReference type="InterPro" id="IPR025202">
    <property type="entry name" value="PLD-like_dom"/>
</dbReference>
<keyword evidence="1" id="KW-1133">Transmembrane helix</keyword>
<dbReference type="AlphaFoldDB" id="A0A2U8E6C7"/>
<dbReference type="KEGG" id="elut:CKA38_14975"/>
<dbReference type="PROSITE" id="PS50035">
    <property type="entry name" value="PLD"/>
    <property type="match status" value="1"/>
</dbReference>
<accession>A0A2U8E6C7</accession>
<dbReference type="RefSeq" id="WP_108826287.1">
    <property type="nucleotide sequence ID" value="NZ_CP023004.1"/>
</dbReference>
<reference evidence="3 4" key="1">
    <citation type="journal article" date="2018" name="Syst. Appl. Microbiol.">
        <title>Ereboglobus luteus gen. nov. sp. nov. from cockroach guts, and new insights into the oxygen relationship of the genera Opitutus and Didymococcus (Verrucomicrobia: Opitutaceae).</title>
        <authorList>
            <person name="Tegtmeier D."/>
            <person name="Belitz A."/>
            <person name="Radek R."/>
            <person name="Heimerl T."/>
            <person name="Brune A."/>
        </authorList>
    </citation>
    <scope>NUCLEOTIDE SEQUENCE [LARGE SCALE GENOMIC DNA]</scope>
    <source>
        <strain evidence="3 4">Ho45</strain>
    </source>
</reference>
<feature type="domain" description="PLD phosphodiesterase" evidence="2">
    <location>
        <begin position="195"/>
        <end position="222"/>
    </location>
</feature>
<dbReference type="PANTHER" id="PTHR21248:SF12">
    <property type="entry name" value="CARDIOLIPIN SYNTHASE C"/>
    <property type="match status" value="1"/>
</dbReference>
<feature type="transmembrane region" description="Helical" evidence="1">
    <location>
        <begin position="20"/>
        <end position="43"/>
    </location>
</feature>
<evidence type="ECO:0000256" key="1">
    <source>
        <dbReference type="SAM" id="Phobius"/>
    </source>
</evidence>
<dbReference type="EMBL" id="CP023004">
    <property type="protein sequence ID" value="AWI10386.1"/>
    <property type="molecule type" value="Genomic_DNA"/>
</dbReference>
<evidence type="ECO:0000313" key="4">
    <source>
        <dbReference type="Proteomes" id="UP000244896"/>
    </source>
</evidence>
<sequence length="400" mass="44248">MFAAHNSTKVKKRRDTVSRFFLIGGNTHGAGIAFLLTLFLLLASGCSSVRKNYAKVASEALPPPPHTINTRHIAEQLAMQPEGHSGFRLLALGTEALTARIALADQAASSLDVQYYMIHDDSTGRLVIKHILAAADRGVRVRVLIDDIHVIGNDRNILAIDTHPNVEVRIFNPFKIRKSLALGLATQFLFDGRRLNRRMHNKSFIADNQVAIIGGRNIGDEYFDARQDMNFRDLDVLAVGPIVAQISQSFDDFWNSDAAYPLVAFYDQDKASKKLIALRATLEKNARDYPSTENIRVLFSPTFAIDDDPDDLFEDDLTESHAETPHPRRFNWCWAPAQLIADDPGKANPYDAPKKGPHIGEKLAEIITTANEELLLISPTLSPVPKGWKCSAISSNAAST</sequence>
<dbReference type="PANTHER" id="PTHR21248">
    <property type="entry name" value="CARDIOLIPIN SYNTHASE"/>
    <property type="match status" value="1"/>
</dbReference>
<dbReference type="SMART" id="SM00155">
    <property type="entry name" value="PLDc"/>
    <property type="match status" value="1"/>
</dbReference>
<evidence type="ECO:0000313" key="3">
    <source>
        <dbReference type="EMBL" id="AWI10386.1"/>
    </source>
</evidence>
<gene>
    <name evidence="3" type="ORF">CKA38_14975</name>
</gene>